<keyword evidence="7" id="KW-1185">Reference proteome</keyword>
<sequence length="333" mass="34774">MEMDTSTSRIPDHPSGRWRTVHLFPGQGDFSVGALVRAVRADASMRTAAEQVFEAIDGVAGERGLRPLGPWLLGPTPPTARELAADAVGAAQLALFGVSMTVHHALCRAHGEPLAVVGVSFGEIAALTAAGVLTLDDGARAAHDLARVLSSCPGGLTLLSCPERTARDVIDGAGTQDVVVAVVNDDRSVVVAGSVAELARVEKTAAETKVTALRLRLPFTSHHPALQAESEAFAAAVRAYDRAEARFPVHSAVAGRAYTVGDDLPRRLADCLVRPARVPDVLHQVALCEPDVVFEAGTGSALASSARAVLSRHPTLVRAPLAEPGALPMTFPR</sequence>
<evidence type="ECO:0000313" key="6">
    <source>
        <dbReference type="EMBL" id="ANS63155.1"/>
    </source>
</evidence>
<dbReference type="PANTHER" id="PTHR42681:SF1">
    <property type="entry name" value="MALONYL-COA-ACYL CARRIER PROTEIN TRANSACYLASE, MITOCHONDRIAL"/>
    <property type="match status" value="1"/>
</dbReference>
<keyword evidence="3" id="KW-0012">Acyltransferase</keyword>
<dbReference type="SUPFAM" id="SSF52151">
    <property type="entry name" value="FabD/lysophospholipase-like"/>
    <property type="match status" value="1"/>
</dbReference>
<dbReference type="AlphaFoldDB" id="A0A1B1M3C6"/>
<dbReference type="Gene3D" id="3.40.366.10">
    <property type="entry name" value="Malonyl-Coenzyme A Acyl Carrier Protein, domain 2"/>
    <property type="match status" value="1"/>
</dbReference>
<dbReference type="InterPro" id="IPR001227">
    <property type="entry name" value="Ac_transferase_dom_sf"/>
</dbReference>
<reference evidence="6 7" key="1">
    <citation type="submission" date="2016-07" db="EMBL/GenBank/DDBJ databases">
        <title>Enhancement of antibiotic productionsby engineered nitrateutilization in actinobacteria.</title>
        <authorList>
            <person name="Meng S.C."/>
        </authorList>
    </citation>
    <scope>NUCLEOTIDE SEQUENCE [LARGE SCALE GENOMIC DNA]</scope>
    <source>
        <strain evidence="6 7">NRRL 2936</strain>
    </source>
</reference>
<dbReference type="InterPro" id="IPR016036">
    <property type="entry name" value="Malonyl_transacylase_ACP-bd"/>
</dbReference>
<dbReference type="KEGG" id="sls:SLINC_0931"/>
<protein>
    <recommendedName>
        <fullName evidence="1">[acyl-carrier-protein] S-malonyltransferase</fullName>
        <ecNumber evidence="1">2.3.1.39</ecNumber>
    </recommendedName>
</protein>
<dbReference type="InterPro" id="IPR050858">
    <property type="entry name" value="Mal-CoA-ACP_Trans/PKS_FabD"/>
</dbReference>
<dbReference type="Proteomes" id="UP000092598">
    <property type="component" value="Chromosome"/>
</dbReference>
<accession>A0A1B1M3C6</accession>
<dbReference type="InterPro" id="IPR016035">
    <property type="entry name" value="Acyl_Trfase/lysoPLipase"/>
</dbReference>
<organism evidence="6 7">
    <name type="scientific">Streptomyces lincolnensis</name>
    <dbReference type="NCBI Taxonomy" id="1915"/>
    <lineage>
        <taxon>Bacteria</taxon>
        <taxon>Bacillati</taxon>
        <taxon>Actinomycetota</taxon>
        <taxon>Actinomycetes</taxon>
        <taxon>Kitasatosporales</taxon>
        <taxon>Streptomycetaceae</taxon>
        <taxon>Streptomyces</taxon>
    </lineage>
</organism>
<evidence type="ECO:0000256" key="4">
    <source>
        <dbReference type="ARBA" id="ARBA00048462"/>
    </source>
</evidence>
<dbReference type="PANTHER" id="PTHR42681">
    <property type="entry name" value="MALONYL-COA-ACYL CARRIER PROTEIN TRANSACYLASE, MITOCHONDRIAL"/>
    <property type="match status" value="1"/>
</dbReference>
<dbReference type="InterPro" id="IPR014043">
    <property type="entry name" value="Acyl_transferase_dom"/>
</dbReference>
<dbReference type="GO" id="GO:0004314">
    <property type="term" value="F:[acyl-carrier-protein] S-malonyltransferase activity"/>
    <property type="evidence" value="ECO:0007669"/>
    <property type="project" value="UniProtKB-EC"/>
</dbReference>
<evidence type="ECO:0000259" key="5">
    <source>
        <dbReference type="SMART" id="SM00827"/>
    </source>
</evidence>
<dbReference type="Gene3D" id="3.30.70.250">
    <property type="entry name" value="Malonyl-CoA ACP transacylase, ACP-binding"/>
    <property type="match status" value="1"/>
</dbReference>
<dbReference type="PATRIC" id="fig|1915.4.peg.1097"/>
<dbReference type="EMBL" id="CP016438">
    <property type="protein sequence ID" value="ANS63155.1"/>
    <property type="molecule type" value="Genomic_DNA"/>
</dbReference>
<dbReference type="SUPFAM" id="SSF55048">
    <property type="entry name" value="Probable ACP-binding domain of malonyl-CoA ACP transacylase"/>
    <property type="match status" value="1"/>
</dbReference>
<keyword evidence="2 6" id="KW-0808">Transferase</keyword>
<dbReference type="STRING" id="1915.SLINC_0931"/>
<evidence type="ECO:0000256" key="1">
    <source>
        <dbReference type="ARBA" id="ARBA00013258"/>
    </source>
</evidence>
<dbReference type="EC" id="2.3.1.39" evidence="1"/>
<evidence type="ECO:0000256" key="3">
    <source>
        <dbReference type="ARBA" id="ARBA00023315"/>
    </source>
</evidence>
<evidence type="ECO:0000256" key="2">
    <source>
        <dbReference type="ARBA" id="ARBA00022679"/>
    </source>
</evidence>
<gene>
    <name evidence="6" type="ORF">SLINC_0931</name>
</gene>
<dbReference type="GO" id="GO:0005829">
    <property type="term" value="C:cytosol"/>
    <property type="evidence" value="ECO:0007669"/>
    <property type="project" value="TreeGrafter"/>
</dbReference>
<feature type="domain" description="Malonyl-CoA:ACP transacylase (MAT)" evidence="5">
    <location>
        <begin position="23"/>
        <end position="320"/>
    </location>
</feature>
<comment type="catalytic activity">
    <reaction evidence="4">
        <text>holo-[ACP] + malonyl-CoA = malonyl-[ACP] + CoA</text>
        <dbReference type="Rhea" id="RHEA:41792"/>
        <dbReference type="Rhea" id="RHEA-COMP:9623"/>
        <dbReference type="Rhea" id="RHEA-COMP:9685"/>
        <dbReference type="ChEBI" id="CHEBI:57287"/>
        <dbReference type="ChEBI" id="CHEBI:57384"/>
        <dbReference type="ChEBI" id="CHEBI:64479"/>
        <dbReference type="ChEBI" id="CHEBI:78449"/>
        <dbReference type="EC" id="2.3.1.39"/>
    </reaction>
</comment>
<dbReference type="SMART" id="SM00827">
    <property type="entry name" value="PKS_AT"/>
    <property type="match status" value="1"/>
</dbReference>
<evidence type="ECO:0000313" key="7">
    <source>
        <dbReference type="Proteomes" id="UP000092598"/>
    </source>
</evidence>
<dbReference type="Pfam" id="PF00698">
    <property type="entry name" value="Acyl_transf_1"/>
    <property type="match status" value="1"/>
</dbReference>
<dbReference type="GO" id="GO:0006633">
    <property type="term" value="P:fatty acid biosynthetic process"/>
    <property type="evidence" value="ECO:0007669"/>
    <property type="project" value="TreeGrafter"/>
</dbReference>
<proteinExistence type="predicted"/>
<name>A0A1B1M3C6_STRLN</name>